<reference evidence="1 2" key="1">
    <citation type="submission" date="2017-02" db="EMBL/GenBank/DDBJ databases">
        <title>Differentiating clades of botulinum-neurotoxin-producing Clostridia with a simple, multiplex PCR assay.</title>
        <authorList>
            <person name="Williamson C.H.D."/>
            <person name="Vazquez A."/>
            <person name="Hill K."/>
            <person name="Smith T.J."/>
            <person name="Nottingham R."/>
            <person name="Stone N.E."/>
            <person name="Sobek C.J."/>
            <person name="Cocking J.H."/>
            <person name="Fernandez R.A."/>
            <person name="Caballero P.A."/>
            <person name="Leiser O.P."/>
            <person name="Keim P."/>
            <person name="Sahl J.W."/>
        </authorList>
    </citation>
    <scope>NUCLEOTIDE SEQUENCE [LARGE SCALE GENOMIC DNA]</scope>
    <source>
        <strain evidence="1 2">CLS_DGF_0088_06</strain>
    </source>
</reference>
<dbReference type="AlphaFoldDB" id="A0ABD6RS05"/>
<dbReference type="EMBL" id="MWJJ01000001">
    <property type="protein sequence ID" value="OSB19204.1"/>
    <property type="molecule type" value="Genomic_DNA"/>
</dbReference>
<name>A0ABD6RS05_CLOSG</name>
<protein>
    <submittedName>
        <fullName evidence="1">Uncharacterized protein</fullName>
    </submittedName>
</protein>
<evidence type="ECO:0000313" key="1">
    <source>
        <dbReference type="EMBL" id="OSB19204.1"/>
    </source>
</evidence>
<sequence>MANYKAENSQIGAFGEHAVSNGNKFEQRNVMVVDNYINLKGVCKELEVILNKINSKQDKNSEDYRFLANIMEIYETAQKNNKKDTIAKIQKYATNLFYTMATGVGTGIIANIVSKALGI</sequence>
<dbReference type="RefSeq" id="WP_085333426.1">
    <property type="nucleotide sequence ID" value="NZ_MWJJ01000001.1"/>
</dbReference>
<organism evidence="1 2">
    <name type="scientific">Clostridium sporogenes</name>
    <dbReference type="NCBI Taxonomy" id="1509"/>
    <lineage>
        <taxon>Bacteria</taxon>
        <taxon>Bacillati</taxon>
        <taxon>Bacillota</taxon>
        <taxon>Clostridia</taxon>
        <taxon>Eubacteriales</taxon>
        <taxon>Clostridiaceae</taxon>
        <taxon>Clostridium</taxon>
    </lineage>
</organism>
<dbReference type="Proteomes" id="UP000193911">
    <property type="component" value="Unassembled WGS sequence"/>
</dbReference>
<accession>A0ABD6RS05</accession>
<proteinExistence type="predicted"/>
<comment type="caution">
    <text evidence="1">The sequence shown here is derived from an EMBL/GenBank/DDBJ whole genome shotgun (WGS) entry which is preliminary data.</text>
</comment>
<evidence type="ECO:0000313" key="2">
    <source>
        <dbReference type="Proteomes" id="UP000193911"/>
    </source>
</evidence>
<gene>
    <name evidence="1" type="ORF">B2H94_08920</name>
</gene>